<accession>A0AA40BUV5</accession>
<comment type="caution">
    <text evidence="2">The sequence shown here is derived from an EMBL/GenBank/DDBJ whole genome shotgun (WGS) entry which is preliminary data.</text>
</comment>
<evidence type="ECO:0000313" key="3">
    <source>
        <dbReference type="Proteomes" id="UP001175000"/>
    </source>
</evidence>
<reference evidence="2" key="1">
    <citation type="submission" date="2023-06" db="EMBL/GenBank/DDBJ databases">
        <title>Genome-scale phylogeny and comparative genomics of the fungal order Sordariales.</title>
        <authorList>
            <consortium name="Lawrence Berkeley National Laboratory"/>
            <person name="Hensen N."/>
            <person name="Bonometti L."/>
            <person name="Westerberg I."/>
            <person name="Brannstrom I.O."/>
            <person name="Guillou S."/>
            <person name="Cros-Aarteil S."/>
            <person name="Calhoun S."/>
            <person name="Haridas S."/>
            <person name="Kuo A."/>
            <person name="Mondo S."/>
            <person name="Pangilinan J."/>
            <person name="Riley R."/>
            <person name="Labutti K."/>
            <person name="Andreopoulos B."/>
            <person name="Lipzen A."/>
            <person name="Chen C."/>
            <person name="Yanf M."/>
            <person name="Daum C."/>
            <person name="Ng V."/>
            <person name="Clum A."/>
            <person name="Steindorff A."/>
            <person name="Ohm R."/>
            <person name="Martin F."/>
            <person name="Silar P."/>
            <person name="Natvig D."/>
            <person name="Lalanne C."/>
            <person name="Gautier V."/>
            <person name="Ament-Velasquez S.L."/>
            <person name="Kruys A."/>
            <person name="Hutchinson M.I."/>
            <person name="Powell A.J."/>
            <person name="Barry K."/>
            <person name="Miller A.N."/>
            <person name="Grigoriev I.V."/>
            <person name="Debuchy R."/>
            <person name="Gladieux P."/>
            <person name="Thoren M.H."/>
            <person name="Johannesson H."/>
        </authorList>
    </citation>
    <scope>NUCLEOTIDE SEQUENCE</scope>
    <source>
        <strain evidence="2">CBS 606.72</strain>
    </source>
</reference>
<name>A0AA40BUV5_9PEZI</name>
<keyword evidence="3" id="KW-1185">Reference proteome</keyword>
<dbReference type="AlphaFoldDB" id="A0AA40BUV5"/>
<sequence>MPGFSRCLPLTKTLHLRSPDLRSQPKAIKMEGHSTPSTSQPNPSEPPPDYELSVFTHPHKILVTVPIPVNSPSEPTSLVRLYIWSQLSVQEIDGLLLTTELLSTIRGLTSLGAFHIPYDCNLTLADKLSAFLLVSSNRELGTETLSSAMMQINNAYPGRKGVTEQFFAFPVFSNRSDHPIGDEALLPVWKWVKPDSPYRKSGFWEKDLHAALEDGGWNGGKELSVLMGAVSEEAFYTIACSEMGLRFSSLERAELVARQGGDL</sequence>
<organism evidence="2 3">
    <name type="scientific">Immersiella caudata</name>
    <dbReference type="NCBI Taxonomy" id="314043"/>
    <lineage>
        <taxon>Eukaryota</taxon>
        <taxon>Fungi</taxon>
        <taxon>Dikarya</taxon>
        <taxon>Ascomycota</taxon>
        <taxon>Pezizomycotina</taxon>
        <taxon>Sordariomycetes</taxon>
        <taxon>Sordariomycetidae</taxon>
        <taxon>Sordariales</taxon>
        <taxon>Lasiosphaeriaceae</taxon>
        <taxon>Immersiella</taxon>
    </lineage>
</organism>
<dbReference type="Proteomes" id="UP001175000">
    <property type="component" value="Unassembled WGS sequence"/>
</dbReference>
<proteinExistence type="predicted"/>
<feature type="region of interest" description="Disordered" evidence="1">
    <location>
        <begin position="21"/>
        <end position="51"/>
    </location>
</feature>
<evidence type="ECO:0000256" key="1">
    <source>
        <dbReference type="SAM" id="MobiDB-lite"/>
    </source>
</evidence>
<gene>
    <name evidence="2" type="ORF">B0T14DRAFT_309792</name>
</gene>
<protein>
    <submittedName>
        <fullName evidence="2">Uncharacterized protein</fullName>
    </submittedName>
</protein>
<evidence type="ECO:0000313" key="2">
    <source>
        <dbReference type="EMBL" id="KAK0614497.1"/>
    </source>
</evidence>
<dbReference type="EMBL" id="JAULSU010000006">
    <property type="protein sequence ID" value="KAK0614497.1"/>
    <property type="molecule type" value="Genomic_DNA"/>
</dbReference>